<dbReference type="RefSeq" id="WP_171184804.1">
    <property type="nucleotide sequence ID" value="NZ_WTPX01000026.1"/>
</dbReference>
<keyword evidence="7" id="KW-1185">Reference proteome</keyword>
<dbReference type="PROSITE" id="PS00211">
    <property type="entry name" value="ABC_TRANSPORTER_1"/>
    <property type="match status" value="2"/>
</dbReference>
<keyword evidence="2 6" id="KW-0067">ATP-binding</keyword>
<feature type="domain" description="ABC transporter" evidence="5">
    <location>
        <begin position="4"/>
        <end position="260"/>
    </location>
</feature>
<dbReference type="InterPro" id="IPR051309">
    <property type="entry name" value="ABCF_ATPase"/>
</dbReference>
<protein>
    <submittedName>
        <fullName evidence="6">ABC transporter ATP-binding protein YbiT</fullName>
    </submittedName>
</protein>
<dbReference type="SUPFAM" id="SSF52540">
    <property type="entry name" value="P-loop containing nucleoside triphosphate hydrolases"/>
    <property type="match status" value="2"/>
</dbReference>
<dbReference type="InterPro" id="IPR003593">
    <property type="entry name" value="AAA+_ATPase"/>
</dbReference>
<dbReference type="CDD" id="cd03221">
    <property type="entry name" value="ABCF_EF-3"/>
    <property type="match status" value="2"/>
</dbReference>
<sequence>MVLLSAADLSRQFDRTPVFKQVTFDVRAGERVGLVGPNGTGKTTLMHCLIGRETPDTGAVTTPQGATVGLLEQEATFPPGRTLMDEAKAGLAHYYALHKESEKIAHKMAEVWEGPEAEKLHRRFDAIQEELTRHDAFELDYKVEEVLGGLGFTKSQYDADLAEMSGGQRSRAILAKLLLTDPDVMLLDEPTNHLDVAGTEWLEGYLPRVGGAVIVVSHDRYFLDNVTTRTFELLGGTLHEYKGNFSVYRSQREERLKVLERTAEKQRDTIEKAERFVAKNRYGTKSKQAQSKLKSIAKLEEDRVEVPVYDESGPRMKFSPADRTGDKTLDIVNLSKGFDEGPLFENVSLRVERGDRIGIVGHNGCGKTTFLKCVVGNITPDTGTVTEGANVRVGYFDQRLDSVSPEDTAVDAVRPPGDDPFNPGFGRGMLAKFGVKDDMGLMKVGAMSGGEKTRVALARLATGDYNTMVLDEPTNHLDLWSRDALERALLEFGGTLLFVSHDRYFMDRIATKVLVFTPEGVKEHEGNYSEYVAFRDATKAAEDAHAASLDAKRATAKTKAPASRNGAAKEAPKKFPYKPAEQIEAEIAETEGAIESLQTELAAPEIVRDGAAVKKVQKKYDRAKNRLAELWEHLEEVAG</sequence>
<gene>
    <name evidence="6" type="primary">ybiT</name>
    <name evidence="6" type="ORF">LzC2_11930</name>
</gene>
<evidence type="ECO:0000256" key="3">
    <source>
        <dbReference type="SAM" id="Coils"/>
    </source>
</evidence>
<dbReference type="GO" id="GO:0005524">
    <property type="term" value="F:ATP binding"/>
    <property type="evidence" value="ECO:0007669"/>
    <property type="project" value="UniProtKB-KW"/>
</dbReference>
<dbReference type="InterPro" id="IPR032781">
    <property type="entry name" value="ABC_tran_Xtn"/>
</dbReference>
<accession>A0ABX1VC90</accession>
<dbReference type="NCBIfam" id="NF000355">
    <property type="entry name" value="ribo_prot_ABC_F"/>
    <property type="match status" value="1"/>
</dbReference>
<dbReference type="InterPro" id="IPR032524">
    <property type="entry name" value="ABC_tran_C"/>
</dbReference>
<feature type="domain" description="ABC transporter" evidence="5">
    <location>
        <begin position="329"/>
        <end position="544"/>
    </location>
</feature>
<keyword evidence="1" id="KW-0547">Nucleotide-binding</keyword>
<dbReference type="SMART" id="SM00382">
    <property type="entry name" value="AAA"/>
    <property type="match status" value="2"/>
</dbReference>
<dbReference type="InterPro" id="IPR017871">
    <property type="entry name" value="ABC_transporter-like_CS"/>
</dbReference>
<dbReference type="InterPro" id="IPR003439">
    <property type="entry name" value="ABC_transporter-like_ATP-bd"/>
</dbReference>
<evidence type="ECO:0000259" key="5">
    <source>
        <dbReference type="PROSITE" id="PS50893"/>
    </source>
</evidence>
<organism evidence="6 7">
    <name type="scientific">Alienimonas chondri</name>
    <dbReference type="NCBI Taxonomy" id="2681879"/>
    <lineage>
        <taxon>Bacteria</taxon>
        <taxon>Pseudomonadati</taxon>
        <taxon>Planctomycetota</taxon>
        <taxon>Planctomycetia</taxon>
        <taxon>Planctomycetales</taxon>
        <taxon>Planctomycetaceae</taxon>
        <taxon>Alienimonas</taxon>
    </lineage>
</organism>
<evidence type="ECO:0000256" key="4">
    <source>
        <dbReference type="SAM" id="MobiDB-lite"/>
    </source>
</evidence>
<evidence type="ECO:0000256" key="1">
    <source>
        <dbReference type="ARBA" id="ARBA00022741"/>
    </source>
</evidence>
<dbReference type="Pfam" id="PF12848">
    <property type="entry name" value="ABC_tran_Xtn"/>
    <property type="match status" value="1"/>
</dbReference>
<dbReference type="EMBL" id="WTPX01000026">
    <property type="protein sequence ID" value="NNJ25130.1"/>
    <property type="molecule type" value="Genomic_DNA"/>
</dbReference>
<evidence type="ECO:0000256" key="2">
    <source>
        <dbReference type="ARBA" id="ARBA00022840"/>
    </source>
</evidence>
<feature type="coiled-coil region" evidence="3">
    <location>
        <begin position="249"/>
        <end position="276"/>
    </location>
</feature>
<name>A0ABX1VC90_9PLAN</name>
<reference evidence="6 7" key="1">
    <citation type="journal article" date="2020" name="Syst. Appl. Microbiol.">
        <title>Alienimonas chondri sp. nov., a novel planctomycete isolated from the biofilm of the red alga Chondrus crispus.</title>
        <authorList>
            <person name="Vitorino I."/>
            <person name="Albuquerque L."/>
            <person name="Wiegand S."/>
            <person name="Kallscheuer N."/>
            <person name="da Costa M.S."/>
            <person name="Lobo-da-Cunha A."/>
            <person name="Jogler C."/>
            <person name="Lage O.M."/>
        </authorList>
    </citation>
    <scope>NUCLEOTIDE SEQUENCE [LARGE SCALE GENOMIC DNA]</scope>
    <source>
        <strain evidence="6 7">LzC2</strain>
    </source>
</reference>
<feature type="region of interest" description="Disordered" evidence="4">
    <location>
        <begin position="550"/>
        <end position="575"/>
    </location>
</feature>
<dbReference type="PANTHER" id="PTHR42855:SF2">
    <property type="entry name" value="DRUG RESISTANCE ABC TRANSPORTER,ATP-BINDING PROTEIN"/>
    <property type="match status" value="1"/>
</dbReference>
<proteinExistence type="predicted"/>
<dbReference type="Pfam" id="PF16326">
    <property type="entry name" value="ABC_tran_CTD"/>
    <property type="match status" value="1"/>
</dbReference>
<dbReference type="InterPro" id="IPR027417">
    <property type="entry name" value="P-loop_NTPase"/>
</dbReference>
<comment type="caution">
    <text evidence="6">The sequence shown here is derived from an EMBL/GenBank/DDBJ whole genome shotgun (WGS) entry which is preliminary data.</text>
</comment>
<keyword evidence="3" id="KW-0175">Coiled coil</keyword>
<dbReference type="PANTHER" id="PTHR42855">
    <property type="entry name" value="ABC TRANSPORTER ATP-BINDING SUBUNIT"/>
    <property type="match status" value="1"/>
</dbReference>
<dbReference type="Gene3D" id="3.40.50.300">
    <property type="entry name" value="P-loop containing nucleotide triphosphate hydrolases"/>
    <property type="match status" value="2"/>
</dbReference>
<dbReference type="Proteomes" id="UP000609651">
    <property type="component" value="Unassembled WGS sequence"/>
</dbReference>
<dbReference type="Pfam" id="PF00005">
    <property type="entry name" value="ABC_tran"/>
    <property type="match status" value="2"/>
</dbReference>
<dbReference type="Gene3D" id="1.10.287.380">
    <property type="entry name" value="Valyl-tRNA synthetase, C-terminal domain"/>
    <property type="match status" value="1"/>
</dbReference>
<evidence type="ECO:0000313" key="6">
    <source>
        <dbReference type="EMBL" id="NNJ25130.1"/>
    </source>
</evidence>
<dbReference type="InterPro" id="IPR037118">
    <property type="entry name" value="Val-tRNA_synth_C_sf"/>
</dbReference>
<dbReference type="PROSITE" id="PS50893">
    <property type="entry name" value="ABC_TRANSPORTER_2"/>
    <property type="match status" value="2"/>
</dbReference>
<evidence type="ECO:0000313" key="7">
    <source>
        <dbReference type="Proteomes" id="UP000609651"/>
    </source>
</evidence>